<evidence type="ECO:0000313" key="9">
    <source>
        <dbReference type="EMBL" id="PWN32122.1"/>
    </source>
</evidence>
<evidence type="ECO:0000256" key="6">
    <source>
        <dbReference type="SAM" id="MobiDB-lite"/>
    </source>
</evidence>
<proteinExistence type="predicted"/>
<feature type="compositionally biased region" description="Polar residues" evidence="6">
    <location>
        <begin position="366"/>
        <end position="392"/>
    </location>
</feature>
<dbReference type="AlphaFoldDB" id="A0A316V3U4"/>
<name>A0A316V3U4_9BASI</name>
<dbReference type="Pfam" id="PF13445">
    <property type="entry name" value="zf-RING_UBOX"/>
    <property type="match status" value="1"/>
</dbReference>
<dbReference type="SUPFAM" id="SSF57850">
    <property type="entry name" value="RING/U-box"/>
    <property type="match status" value="1"/>
</dbReference>
<feature type="coiled-coil region" evidence="5">
    <location>
        <begin position="318"/>
        <end position="345"/>
    </location>
</feature>
<accession>A0A316V3U4</accession>
<feature type="domain" description="TRAF-type" evidence="8">
    <location>
        <begin position="205"/>
        <end position="263"/>
    </location>
</feature>
<dbReference type="RefSeq" id="XP_025352424.1">
    <property type="nucleotide sequence ID" value="XM_025499570.1"/>
</dbReference>
<protein>
    <recommendedName>
        <fullName evidence="11">RING-type domain-containing protein</fullName>
    </recommendedName>
</protein>
<evidence type="ECO:0000256" key="2">
    <source>
        <dbReference type="ARBA" id="ARBA00022771"/>
    </source>
</evidence>
<feature type="region of interest" description="Disordered" evidence="6">
    <location>
        <begin position="366"/>
        <end position="424"/>
    </location>
</feature>
<dbReference type="InterPro" id="IPR001841">
    <property type="entry name" value="Znf_RING"/>
</dbReference>
<keyword evidence="3 4" id="KW-0862">Zinc</keyword>
<dbReference type="SUPFAM" id="SSF49599">
    <property type="entry name" value="TRAF domain-like"/>
    <property type="match status" value="1"/>
</dbReference>
<feature type="compositionally biased region" description="Low complexity" evidence="6">
    <location>
        <begin position="1"/>
        <end position="14"/>
    </location>
</feature>
<evidence type="ECO:0000256" key="1">
    <source>
        <dbReference type="ARBA" id="ARBA00022723"/>
    </source>
</evidence>
<dbReference type="Gene3D" id="3.30.40.10">
    <property type="entry name" value="Zinc/RING finger domain, C3HC4 (zinc finger)"/>
    <property type="match status" value="3"/>
</dbReference>
<dbReference type="InterPro" id="IPR001293">
    <property type="entry name" value="Znf_TRAF"/>
</dbReference>
<dbReference type="PANTHER" id="PTHR10131:SF94">
    <property type="entry name" value="TNF RECEPTOR-ASSOCIATED FACTOR 4"/>
    <property type="match status" value="1"/>
</dbReference>
<evidence type="ECO:0000259" key="8">
    <source>
        <dbReference type="PROSITE" id="PS50145"/>
    </source>
</evidence>
<keyword evidence="5" id="KW-0175">Coiled coil</keyword>
<dbReference type="InParanoid" id="A0A316V3U4"/>
<feature type="region of interest" description="Disordered" evidence="6">
    <location>
        <begin position="1"/>
        <end position="30"/>
    </location>
</feature>
<evidence type="ECO:0000313" key="10">
    <source>
        <dbReference type="Proteomes" id="UP000245771"/>
    </source>
</evidence>
<dbReference type="InterPro" id="IPR013083">
    <property type="entry name" value="Znf_RING/FYVE/PHD"/>
</dbReference>
<dbReference type="InterPro" id="IPR017907">
    <property type="entry name" value="Znf_RING_CS"/>
</dbReference>
<keyword evidence="2 4" id="KW-0863">Zinc-finger</keyword>
<sequence>MSASTSRTPSHSSSQPIRRRSSVRSTTSSSSRFSEIHQREYVYALDDQSISEWLKCPICLNPFIEPSLIPSCEHVFCKGCIEQHVETISQSRTNDSTEDENVEQSQYQKQAKGHCPSCRTRFVSSQLRPAAALIRNMVDSLLVKCPNESRGCAHLAERGLIEGHVRKDCAFAYIDEAEVVNSGQAISSNGRCGCGKKVMRKDWQAHITSGDCSIERISCPFANVEDGCGVMVRESDLEHHLSSCPAKIEQCQHCTLELRQDEIDEHEGRCEEVVVGCPLAPYCHWRGRRGDLGTEADEDHQATMHLANCKLAPLRSFLDSNTATLNDLEQDNRRLTQRMTTMEENQKDLVKLLSHCIAAIGQEYTPYQETGSPQTPLRNAETISSPPQQSSGAAVPPPLARRGRARSATGLTRLNLDETEDGESVGGQLVLAPYASAPIADSAEEEPWHWPEDLRTNNQSDEGTVFDQVSTHLNRLSLSNGSNTSPSSIAGSLRSINVNLSTLSERITKVERRLDDAHVVSMNAGFEAGRAHDELNSVRHGMHSIRLQMHSLLMQQQMERSLPHPAGPQGPPTGPHGLYAAAAVAAQQQQQHPDASPHPVQAGNTHTFHNGQPPPAGMMGLRRFWTGFEQTRL</sequence>
<dbReference type="GO" id="GO:0008270">
    <property type="term" value="F:zinc ion binding"/>
    <property type="evidence" value="ECO:0007669"/>
    <property type="project" value="UniProtKB-KW"/>
</dbReference>
<dbReference type="GeneID" id="37021351"/>
<organism evidence="9 10">
    <name type="scientific">Meira miltonrushii</name>
    <dbReference type="NCBI Taxonomy" id="1280837"/>
    <lineage>
        <taxon>Eukaryota</taxon>
        <taxon>Fungi</taxon>
        <taxon>Dikarya</taxon>
        <taxon>Basidiomycota</taxon>
        <taxon>Ustilaginomycotina</taxon>
        <taxon>Exobasidiomycetes</taxon>
        <taxon>Exobasidiales</taxon>
        <taxon>Brachybasidiaceae</taxon>
        <taxon>Meira</taxon>
    </lineage>
</organism>
<keyword evidence="10" id="KW-1185">Reference proteome</keyword>
<evidence type="ECO:0000256" key="5">
    <source>
        <dbReference type="SAM" id="Coils"/>
    </source>
</evidence>
<feature type="region of interest" description="Disordered" evidence="6">
    <location>
        <begin position="585"/>
        <end position="613"/>
    </location>
</feature>
<feature type="domain" description="RING-type" evidence="7">
    <location>
        <begin position="56"/>
        <end position="119"/>
    </location>
</feature>
<evidence type="ECO:0000256" key="4">
    <source>
        <dbReference type="PROSITE-ProRule" id="PRU00207"/>
    </source>
</evidence>
<evidence type="ECO:0008006" key="11">
    <source>
        <dbReference type="Google" id="ProtNLM"/>
    </source>
</evidence>
<dbReference type="SMART" id="SM00184">
    <property type="entry name" value="RING"/>
    <property type="match status" value="1"/>
</dbReference>
<dbReference type="OrthoDB" id="1630758at2759"/>
<keyword evidence="1 4" id="KW-0479">Metal-binding</keyword>
<evidence type="ECO:0000259" key="7">
    <source>
        <dbReference type="PROSITE" id="PS50089"/>
    </source>
</evidence>
<dbReference type="PROSITE" id="PS50089">
    <property type="entry name" value="ZF_RING_2"/>
    <property type="match status" value="1"/>
</dbReference>
<gene>
    <name evidence="9" type="ORF">FA14DRAFT_162373</name>
</gene>
<feature type="zinc finger region" description="TRAF-type" evidence="4">
    <location>
        <begin position="205"/>
        <end position="263"/>
    </location>
</feature>
<dbReference type="InterPro" id="IPR027370">
    <property type="entry name" value="Znf-RING_euk"/>
</dbReference>
<dbReference type="PANTHER" id="PTHR10131">
    <property type="entry name" value="TNF RECEPTOR ASSOCIATED FACTOR"/>
    <property type="match status" value="1"/>
</dbReference>
<reference evidence="9 10" key="1">
    <citation type="journal article" date="2018" name="Mol. Biol. Evol.">
        <title>Broad Genomic Sampling Reveals a Smut Pathogenic Ancestry of the Fungal Clade Ustilaginomycotina.</title>
        <authorList>
            <person name="Kijpornyongpan T."/>
            <person name="Mondo S.J."/>
            <person name="Barry K."/>
            <person name="Sandor L."/>
            <person name="Lee J."/>
            <person name="Lipzen A."/>
            <person name="Pangilinan J."/>
            <person name="LaButti K."/>
            <person name="Hainaut M."/>
            <person name="Henrissat B."/>
            <person name="Grigoriev I.V."/>
            <person name="Spatafora J.W."/>
            <person name="Aime M.C."/>
        </authorList>
    </citation>
    <scope>NUCLEOTIDE SEQUENCE [LARGE SCALE GENOMIC DNA]</scope>
    <source>
        <strain evidence="9 10">MCA 3882</strain>
    </source>
</reference>
<dbReference type="PROSITE" id="PS50145">
    <property type="entry name" value="ZF_TRAF"/>
    <property type="match status" value="1"/>
</dbReference>
<dbReference type="Proteomes" id="UP000245771">
    <property type="component" value="Unassembled WGS sequence"/>
</dbReference>
<dbReference type="EMBL" id="KZ819606">
    <property type="protein sequence ID" value="PWN32122.1"/>
    <property type="molecule type" value="Genomic_DNA"/>
</dbReference>
<dbReference type="STRING" id="1280837.A0A316V3U4"/>
<dbReference type="PROSITE" id="PS00518">
    <property type="entry name" value="ZF_RING_1"/>
    <property type="match status" value="1"/>
</dbReference>
<evidence type="ECO:0000256" key="3">
    <source>
        <dbReference type="ARBA" id="ARBA00022833"/>
    </source>
</evidence>